<feature type="region of interest" description="Disordered" evidence="16">
    <location>
        <begin position="28"/>
        <end position="55"/>
    </location>
</feature>
<evidence type="ECO:0000256" key="17">
    <source>
        <dbReference type="SAM" id="Phobius"/>
    </source>
</evidence>
<evidence type="ECO:0000256" key="15">
    <source>
        <dbReference type="PIRSR" id="PIRSR602401-1"/>
    </source>
</evidence>
<dbReference type="Proteomes" id="UP001231518">
    <property type="component" value="Chromosome 13"/>
</dbReference>
<dbReference type="PRINTS" id="PR00385">
    <property type="entry name" value="P450"/>
</dbReference>
<dbReference type="PRINTS" id="PR00463">
    <property type="entry name" value="EP450I"/>
</dbReference>
<dbReference type="EMBL" id="JARGEI010000019">
    <property type="protein sequence ID" value="KAJ8714784.1"/>
    <property type="molecule type" value="Genomic_DNA"/>
</dbReference>
<dbReference type="SMART" id="SM00406">
    <property type="entry name" value="IGv"/>
    <property type="match status" value="1"/>
</dbReference>
<dbReference type="InterPro" id="IPR001128">
    <property type="entry name" value="Cyt_P450"/>
</dbReference>
<evidence type="ECO:0000256" key="14">
    <source>
        <dbReference type="ARBA" id="ARBA00047827"/>
    </source>
</evidence>
<evidence type="ECO:0000313" key="19">
    <source>
        <dbReference type="EMBL" id="KAJ8714784.1"/>
    </source>
</evidence>
<dbReference type="GO" id="GO:0016712">
    <property type="term" value="F:oxidoreductase activity, acting on paired donors, with incorporation or reduction of molecular oxygen, reduced flavin or flavoprotein as one donor, and incorporation of one atom of oxygen"/>
    <property type="evidence" value="ECO:0007669"/>
    <property type="project" value="UniProtKB-EC"/>
</dbReference>
<dbReference type="GO" id="GO:0020037">
    <property type="term" value="F:heme binding"/>
    <property type="evidence" value="ECO:0007669"/>
    <property type="project" value="InterPro"/>
</dbReference>
<evidence type="ECO:0000256" key="13">
    <source>
        <dbReference type="ARBA" id="ARBA00023136"/>
    </source>
</evidence>
<evidence type="ECO:0000256" key="1">
    <source>
        <dbReference type="ARBA" id="ARBA00001971"/>
    </source>
</evidence>
<evidence type="ECO:0000256" key="6">
    <source>
        <dbReference type="ARBA" id="ARBA00022617"/>
    </source>
</evidence>
<name>A0AAD7YHX8_MYTSE</name>
<sequence>MSISRSRPSPSSCRAALITASSAPAPVRAHATPSSCGRARTSVSGARGGRERGEGRAGARDMCAATLLLLAALPALAGRAGWCAGGEVVSVLEAAGAAGGGPAFAPQQRTSVLAPLGHAATLECRVLRLQDKSVSWVRSRDLQILSHAGFVFTADARVSAASAPPARDAATRHTLRIERLRAADAGRYECQVNTEPKMSLFFNLTVVDEPVPEVVVSVLGSSVVRVRAGAAATLACEARYEPAPRALPLPALDVRWARGAEPVALQGARGGVALETARWPARVESRLTLAGAGASDAGAYSCSAAGRAATLTLLLDDDGDRAEAMQRDQAAARAPRSLRALPALLALPLLLLRAGIYTRGHSARHTLLGRARPAARNMITVAIALVALVALYLYGTRTFGYWRNKGVKHDKPIVLVGNNAPVYLMQKSVTEMATELYWKYPKEKVVGFFRSTHPELVIRDPEIIKRILLTDFQYFYPRGLNPHKTVIEPMMRNLFFADGDLWKMLRQRITPAFTSGKLKAMFPLIVERAEKLQARALAAAAAGRPLDSRDLMARYTTDFIGACGFGLDADSLNDEDSAFRKLGASIFQVGVKEAIIAMLKEMFPEWCKHLKYMGRVEQPLIDLVSAILKQRNYEPSGRNDFIDLLLECKKKGKMMVESVERVKADGTPEITTMELTDELIAAQVFVFFAAGFETSSSATSFTLHQLAFHPEEQRKVQREIDAVLARHGGRLSYDAVQEMTYLECAFKEGMRMFPSLGFLIRTCARTYTIPELGVTIDPDVGVTIPLQALHNDPQYFPEPHEFRPERFLPHQQDDSTKFVYLPFGDGPRACIGLRMGLMQSLAGLAAVLSRFEVAPAPRTLRHPRVDPRSGIVQSIQDGLPLAFTERTPSAPAAH</sequence>
<evidence type="ECO:0000256" key="2">
    <source>
        <dbReference type="ARBA" id="ARBA00004174"/>
    </source>
</evidence>
<keyword evidence="13 17" id="KW-0472">Membrane</keyword>
<dbReference type="EC" id="1.14.14.1" evidence="5"/>
<comment type="catalytic activity">
    <reaction evidence="14">
        <text>an organic molecule + reduced [NADPH--hemoprotein reductase] + O2 = an alcohol + oxidized [NADPH--hemoprotein reductase] + H2O + H(+)</text>
        <dbReference type="Rhea" id="RHEA:17149"/>
        <dbReference type="Rhea" id="RHEA-COMP:11964"/>
        <dbReference type="Rhea" id="RHEA-COMP:11965"/>
        <dbReference type="ChEBI" id="CHEBI:15377"/>
        <dbReference type="ChEBI" id="CHEBI:15378"/>
        <dbReference type="ChEBI" id="CHEBI:15379"/>
        <dbReference type="ChEBI" id="CHEBI:30879"/>
        <dbReference type="ChEBI" id="CHEBI:57618"/>
        <dbReference type="ChEBI" id="CHEBI:58210"/>
        <dbReference type="ChEBI" id="CHEBI:142491"/>
        <dbReference type="EC" id="1.14.14.1"/>
    </reaction>
</comment>
<dbReference type="InterPro" id="IPR003598">
    <property type="entry name" value="Ig_sub2"/>
</dbReference>
<dbReference type="InterPro" id="IPR036179">
    <property type="entry name" value="Ig-like_dom_sf"/>
</dbReference>
<keyword evidence="7 15" id="KW-0479">Metal-binding</keyword>
<keyword evidence="11 15" id="KW-0408">Iron</keyword>
<comment type="caution">
    <text evidence="19">The sequence shown here is derived from an EMBL/GenBank/DDBJ whole genome shotgun (WGS) entry which is preliminary data.</text>
</comment>
<evidence type="ECO:0000256" key="9">
    <source>
        <dbReference type="ARBA" id="ARBA00022848"/>
    </source>
</evidence>
<reference evidence="19" key="1">
    <citation type="submission" date="2023-03" db="EMBL/GenBank/DDBJ databases">
        <title>Chromosome-level genomes of two armyworms, Mythimna separata and Mythimna loreyi, provide insights into the biosynthesis and reception of sex pheromones.</title>
        <authorList>
            <person name="Zhao H."/>
        </authorList>
    </citation>
    <scope>NUCLEOTIDE SEQUENCE</scope>
    <source>
        <strain evidence="19">BeijingLab</strain>
        <tissue evidence="19">Pupa</tissue>
    </source>
</reference>
<dbReference type="InterPro" id="IPR002401">
    <property type="entry name" value="Cyt_P450_E_grp-I"/>
</dbReference>
<dbReference type="SMART" id="SM00408">
    <property type="entry name" value="IGc2"/>
    <property type="match status" value="2"/>
</dbReference>
<keyword evidence="8" id="KW-0256">Endoplasmic reticulum</keyword>
<dbReference type="SMART" id="SM00409">
    <property type="entry name" value="IG"/>
    <property type="match status" value="2"/>
</dbReference>
<accession>A0AAD7YHX8</accession>
<feature type="domain" description="Ig-like" evidence="18">
    <location>
        <begin position="212"/>
        <end position="312"/>
    </location>
</feature>
<dbReference type="InterPro" id="IPR003599">
    <property type="entry name" value="Ig_sub"/>
</dbReference>
<evidence type="ECO:0000256" key="7">
    <source>
        <dbReference type="ARBA" id="ARBA00022723"/>
    </source>
</evidence>
<protein>
    <recommendedName>
        <fullName evidence="5">unspecific monooxygenase</fullName>
        <ecNumber evidence="5">1.14.14.1</ecNumber>
    </recommendedName>
</protein>
<dbReference type="PANTHER" id="PTHR24292:SF54">
    <property type="entry name" value="CYP9F3-RELATED"/>
    <property type="match status" value="1"/>
</dbReference>
<dbReference type="GO" id="GO:0005789">
    <property type="term" value="C:endoplasmic reticulum membrane"/>
    <property type="evidence" value="ECO:0007669"/>
    <property type="project" value="UniProtKB-SubCell"/>
</dbReference>
<dbReference type="Pfam" id="PF07686">
    <property type="entry name" value="V-set"/>
    <property type="match status" value="1"/>
</dbReference>
<keyword evidence="12" id="KW-0503">Monooxygenase</keyword>
<evidence type="ECO:0000256" key="8">
    <source>
        <dbReference type="ARBA" id="ARBA00022824"/>
    </source>
</evidence>
<dbReference type="SUPFAM" id="SSF48726">
    <property type="entry name" value="Immunoglobulin"/>
    <property type="match status" value="2"/>
</dbReference>
<evidence type="ECO:0000256" key="4">
    <source>
        <dbReference type="ARBA" id="ARBA00010617"/>
    </source>
</evidence>
<dbReference type="PROSITE" id="PS00086">
    <property type="entry name" value="CYTOCHROME_P450"/>
    <property type="match status" value="1"/>
</dbReference>
<keyword evidence="10" id="KW-0560">Oxidoreductase</keyword>
<dbReference type="Gene3D" id="1.10.630.10">
    <property type="entry name" value="Cytochrome P450"/>
    <property type="match status" value="1"/>
</dbReference>
<comment type="cofactor">
    <cofactor evidence="1 15">
        <name>heme</name>
        <dbReference type="ChEBI" id="CHEBI:30413"/>
    </cofactor>
</comment>
<keyword evidence="17" id="KW-1133">Transmembrane helix</keyword>
<evidence type="ECO:0000256" key="10">
    <source>
        <dbReference type="ARBA" id="ARBA00023002"/>
    </source>
</evidence>
<organism evidence="19 20">
    <name type="scientific">Mythimna separata</name>
    <name type="common">Oriental armyworm</name>
    <name type="synonym">Pseudaletia separata</name>
    <dbReference type="NCBI Taxonomy" id="271217"/>
    <lineage>
        <taxon>Eukaryota</taxon>
        <taxon>Metazoa</taxon>
        <taxon>Ecdysozoa</taxon>
        <taxon>Arthropoda</taxon>
        <taxon>Hexapoda</taxon>
        <taxon>Insecta</taxon>
        <taxon>Pterygota</taxon>
        <taxon>Neoptera</taxon>
        <taxon>Endopterygota</taxon>
        <taxon>Lepidoptera</taxon>
        <taxon>Glossata</taxon>
        <taxon>Ditrysia</taxon>
        <taxon>Noctuoidea</taxon>
        <taxon>Noctuidae</taxon>
        <taxon>Noctuinae</taxon>
        <taxon>Hadenini</taxon>
        <taxon>Mythimna</taxon>
    </lineage>
</organism>
<dbReference type="AlphaFoldDB" id="A0AAD7YHX8"/>
<dbReference type="InterPro" id="IPR007110">
    <property type="entry name" value="Ig-like_dom"/>
</dbReference>
<comment type="subcellular location">
    <subcellularLocation>
        <location evidence="3">Endoplasmic reticulum membrane</location>
        <topology evidence="3">Peripheral membrane protein</topology>
    </subcellularLocation>
    <subcellularLocation>
        <location evidence="2">Microsome membrane</location>
        <topology evidence="2">Peripheral membrane protein</topology>
    </subcellularLocation>
</comment>
<dbReference type="CDD" id="cd11056">
    <property type="entry name" value="CYP6-like"/>
    <property type="match status" value="1"/>
</dbReference>
<gene>
    <name evidence="19" type="ORF">PYW07_003009</name>
</gene>
<evidence type="ECO:0000256" key="12">
    <source>
        <dbReference type="ARBA" id="ARBA00023033"/>
    </source>
</evidence>
<evidence type="ECO:0000256" key="5">
    <source>
        <dbReference type="ARBA" id="ARBA00012109"/>
    </source>
</evidence>
<dbReference type="FunFam" id="1.10.630.10:FF:000042">
    <property type="entry name" value="Cytochrome P450"/>
    <property type="match status" value="1"/>
</dbReference>
<dbReference type="InterPro" id="IPR017972">
    <property type="entry name" value="Cyt_P450_CS"/>
</dbReference>
<dbReference type="PROSITE" id="PS50835">
    <property type="entry name" value="IG_LIKE"/>
    <property type="match status" value="2"/>
</dbReference>
<evidence type="ECO:0000259" key="18">
    <source>
        <dbReference type="PROSITE" id="PS50835"/>
    </source>
</evidence>
<dbReference type="InterPro" id="IPR036396">
    <property type="entry name" value="Cyt_P450_sf"/>
</dbReference>
<comment type="similarity">
    <text evidence="4">Belongs to the cytochrome P450 family.</text>
</comment>
<evidence type="ECO:0000256" key="16">
    <source>
        <dbReference type="SAM" id="MobiDB-lite"/>
    </source>
</evidence>
<evidence type="ECO:0000256" key="3">
    <source>
        <dbReference type="ARBA" id="ARBA00004406"/>
    </source>
</evidence>
<evidence type="ECO:0000313" key="20">
    <source>
        <dbReference type="Proteomes" id="UP001231518"/>
    </source>
</evidence>
<feature type="binding site" description="axial binding residue" evidence="15">
    <location>
        <position position="830"/>
    </location>
    <ligand>
        <name>heme</name>
        <dbReference type="ChEBI" id="CHEBI:30413"/>
    </ligand>
    <ligandPart>
        <name>Fe</name>
        <dbReference type="ChEBI" id="CHEBI:18248"/>
    </ligandPart>
</feature>
<dbReference type="GO" id="GO:0005506">
    <property type="term" value="F:iron ion binding"/>
    <property type="evidence" value="ECO:0007669"/>
    <property type="project" value="InterPro"/>
</dbReference>
<dbReference type="InterPro" id="IPR013106">
    <property type="entry name" value="Ig_V-set"/>
</dbReference>
<keyword evidence="9" id="KW-0492">Microsome</keyword>
<dbReference type="PANTHER" id="PTHR24292">
    <property type="entry name" value="CYTOCHROME P450"/>
    <property type="match status" value="1"/>
</dbReference>
<dbReference type="Pfam" id="PF00067">
    <property type="entry name" value="p450"/>
    <property type="match status" value="1"/>
</dbReference>
<feature type="domain" description="Ig-like" evidence="18">
    <location>
        <begin position="102"/>
        <end position="201"/>
    </location>
</feature>
<keyword evidence="6 15" id="KW-0349">Heme</keyword>
<dbReference type="InterPro" id="IPR050476">
    <property type="entry name" value="Insect_CytP450_Detox"/>
</dbReference>
<dbReference type="SUPFAM" id="SSF48264">
    <property type="entry name" value="Cytochrome P450"/>
    <property type="match status" value="1"/>
</dbReference>
<keyword evidence="17" id="KW-0812">Transmembrane</keyword>
<feature type="transmembrane region" description="Helical" evidence="17">
    <location>
        <begin position="337"/>
        <end position="356"/>
    </location>
</feature>
<evidence type="ECO:0000256" key="11">
    <source>
        <dbReference type="ARBA" id="ARBA00023004"/>
    </source>
</evidence>
<dbReference type="Gene3D" id="2.60.40.10">
    <property type="entry name" value="Immunoglobulins"/>
    <property type="match status" value="2"/>
</dbReference>
<proteinExistence type="inferred from homology"/>
<keyword evidence="20" id="KW-1185">Reference proteome</keyword>
<dbReference type="InterPro" id="IPR013783">
    <property type="entry name" value="Ig-like_fold"/>
</dbReference>
<feature type="transmembrane region" description="Helical" evidence="17">
    <location>
        <begin position="377"/>
        <end position="395"/>
    </location>
</feature>